<dbReference type="Pfam" id="PF20256">
    <property type="entry name" value="MoCoBD_2"/>
    <property type="match status" value="2"/>
</dbReference>
<dbReference type="Gene3D" id="3.30.365.10">
    <property type="entry name" value="Aldehyde oxidase/xanthine dehydrogenase, molybdopterin binding domain"/>
    <property type="match status" value="4"/>
</dbReference>
<dbReference type="SUPFAM" id="SSF56003">
    <property type="entry name" value="Molybdenum cofactor-binding domain"/>
    <property type="match status" value="2"/>
</dbReference>
<protein>
    <submittedName>
        <fullName evidence="2">Aldehyde dehydrogenase</fullName>
    </submittedName>
</protein>
<sequence length="751" mass="80380">MSGVARRDLLRGGGLVVLFALAGTGVGQEGGTSGGGEGTGAPPEVAPELPGSLAEFPHLDAWIRIAPDGAATVFTGKAELGQGIGMALLQIAADELDLPLERVSLVTADTARTPDEGITSGSQSLQNSGTAIANAAANVRYLLAERAAQLFRVAAQTLTTTNGIVRARDGRQASYGELAASLSLHVEARPDVRRKRVDARDHIGRDRPRRDIPPKLTGAAAYVQDMRMPGMLHARVIRGPAEGTRLTAPDFDAIARLPGIAQVVRVGDFAAMLGPREWPLVQAMLAVGRVPWARDDTPLPQGDLREAIRNLPTEPEVILARDAVTLPAVRRITARYDRPYLMHGAIGPSCAVALWKDGAMTVWTHSQGVYPLRSALAELLDLPLERIRCIHREGAGCYGHNGADDVAADAALAARAVPGRPVKLTWTREQEHGWEPLGPAMVTELSAALDANGHIAEWTHAVWSNTHSTRPSQAGDLLAGLEVGRGFAPSPPRAIPQPNGGGDRNAIPLYTLPRATITNMFVPQMPVRVSALRGLGAHMNVFAIESMIDELAMAAGGDPVAFRLRHLSDPRAIAVIRTLADRFGWARQKSERWRGQGFAFARYKNSGAYCAVAIDLRVEPETGKTTVLRADAAVDAGETVSPDGLRNQIEGGIVQSISWTAHEEVRFDTARRTAFDWSSYPILRFDAAPQRMAVHVIDRPGQPFLGAGEASQGPAAAAFANALARATRQRLRSMPLNAERIRIALDGFGTR</sequence>
<evidence type="ECO:0000259" key="1">
    <source>
        <dbReference type="SMART" id="SM01008"/>
    </source>
</evidence>
<name>A0ABQ1JB20_9SPHN</name>
<feature type="domain" description="Aldehyde oxidase/xanthine dehydrogenase a/b hammerhead" evidence="1">
    <location>
        <begin position="217"/>
        <end position="300"/>
    </location>
</feature>
<accession>A0ABQ1JB20</accession>
<dbReference type="InterPro" id="IPR008274">
    <property type="entry name" value="AldOxase/xan_DH_MoCoBD1"/>
</dbReference>
<dbReference type="RefSeq" id="WP_188513957.1">
    <property type="nucleotide sequence ID" value="NZ_BMGD01000003.1"/>
</dbReference>
<dbReference type="PIRSF" id="PIRSF036389">
    <property type="entry name" value="IOR_B"/>
    <property type="match status" value="1"/>
</dbReference>
<dbReference type="InterPro" id="IPR012368">
    <property type="entry name" value="OxRdtase_Mopterin-bd_su_IorB"/>
</dbReference>
<dbReference type="EMBL" id="BMGD01000003">
    <property type="protein sequence ID" value="GGB62268.1"/>
    <property type="molecule type" value="Genomic_DNA"/>
</dbReference>
<dbReference type="InterPro" id="IPR000674">
    <property type="entry name" value="Ald_Oxase/Xan_DH_a/b"/>
</dbReference>
<dbReference type="InterPro" id="IPR052516">
    <property type="entry name" value="N-heterocyclic_Hydroxylase"/>
</dbReference>
<dbReference type="Pfam" id="PF02738">
    <property type="entry name" value="MoCoBD_1"/>
    <property type="match status" value="1"/>
</dbReference>
<dbReference type="SMART" id="SM01008">
    <property type="entry name" value="Ald_Xan_dh_C"/>
    <property type="match status" value="1"/>
</dbReference>
<dbReference type="InterPro" id="IPR046867">
    <property type="entry name" value="AldOxase/xan_DH_MoCoBD2"/>
</dbReference>
<comment type="caution">
    <text evidence="2">The sequence shown here is derived from an EMBL/GenBank/DDBJ whole genome shotgun (WGS) entry which is preliminary data.</text>
</comment>
<dbReference type="Proteomes" id="UP000614261">
    <property type="component" value="Unassembled WGS sequence"/>
</dbReference>
<dbReference type="PANTHER" id="PTHR47495:SF1">
    <property type="entry name" value="BLL3820 PROTEIN"/>
    <property type="match status" value="1"/>
</dbReference>
<proteinExistence type="predicted"/>
<gene>
    <name evidence="2" type="ORF">GCM10010833_16540</name>
</gene>
<organism evidence="2 3">
    <name type="scientific">Blastomonas aquatica</name>
    <dbReference type="NCBI Taxonomy" id="1510276"/>
    <lineage>
        <taxon>Bacteria</taxon>
        <taxon>Pseudomonadati</taxon>
        <taxon>Pseudomonadota</taxon>
        <taxon>Alphaproteobacteria</taxon>
        <taxon>Sphingomonadales</taxon>
        <taxon>Sphingomonadaceae</taxon>
        <taxon>Blastomonas</taxon>
    </lineage>
</organism>
<dbReference type="Gene3D" id="3.90.1170.50">
    <property type="entry name" value="Aldehyde oxidase/xanthine dehydrogenase, a/b hammerhead"/>
    <property type="match status" value="1"/>
</dbReference>
<evidence type="ECO:0000313" key="2">
    <source>
        <dbReference type="EMBL" id="GGB62268.1"/>
    </source>
</evidence>
<dbReference type="PANTHER" id="PTHR47495">
    <property type="entry name" value="ALDEHYDE DEHYDROGENASE"/>
    <property type="match status" value="1"/>
</dbReference>
<evidence type="ECO:0000313" key="3">
    <source>
        <dbReference type="Proteomes" id="UP000614261"/>
    </source>
</evidence>
<dbReference type="InterPro" id="IPR037165">
    <property type="entry name" value="AldOxase/xan_DH_Mopterin-bd_sf"/>
</dbReference>
<reference evidence="3" key="1">
    <citation type="journal article" date="2019" name="Int. J. Syst. Evol. Microbiol.">
        <title>The Global Catalogue of Microorganisms (GCM) 10K type strain sequencing project: providing services to taxonomists for standard genome sequencing and annotation.</title>
        <authorList>
            <consortium name="The Broad Institute Genomics Platform"/>
            <consortium name="The Broad Institute Genome Sequencing Center for Infectious Disease"/>
            <person name="Wu L."/>
            <person name="Ma J."/>
        </authorList>
    </citation>
    <scope>NUCLEOTIDE SEQUENCE [LARGE SCALE GENOMIC DNA]</scope>
    <source>
        <strain evidence="3">CGMCC 1.12851</strain>
    </source>
</reference>
<keyword evidence="3" id="KW-1185">Reference proteome</keyword>